<sequence length="476" mass="52730">MTTITATTTTLLLLFLAADAFCCCNEPAKGQTYNSTGLLPNLARPSSVQQFPAQRRSPQHLRYRRQVPHVFPERPISDTFSGSPLLGQLSQQIQQGIVNHYTGHSPSGQQIFNQFAGVLGQNPGEQFYAPNVRPVGTTSLTAALTSIAMHDDLRCVPRLLCEIATGARPGYVSNQRDSALPFVNTDTLRTLLTVLNFGDTSPLMVFGRAILLGITAKSDPNTCFSAYPTCPREPDRLVDYLNNHNGGFFRFFGTQQPYYPPHTVSRIQTGLSHFSPTRRPQDIRGNRPHQFQNHISTGLKPPLPPAYRDPDFVRHEAATSKLSLVFPTTANSRQTKGFTFSNPNGVENSAVKTFSFPYGEDSKPDLHVERPPLEQKKPTAPMTFPDKTGTGDLRLDINDDQTPVMGILPFTELGNQGGVKTNKTDTFKFPHNKVQKSVIKFPTIHQENLVENIGNQKQAAPLKFPFADDKEAVRKD</sequence>
<reference evidence="4" key="1">
    <citation type="submission" date="2020-01" db="EMBL/GenBank/DDBJ databases">
        <title>Draft genome sequence of the Termite Coptotermes fromosanus.</title>
        <authorList>
            <person name="Itakura S."/>
            <person name="Yosikawa Y."/>
            <person name="Umezawa K."/>
        </authorList>
    </citation>
    <scope>NUCLEOTIDE SEQUENCE [LARGE SCALE GENOMIC DNA]</scope>
</reference>
<evidence type="ECO:0000313" key="4">
    <source>
        <dbReference type="Proteomes" id="UP000502823"/>
    </source>
</evidence>
<name>A0A6L2Q841_COPFO</name>
<dbReference type="InParanoid" id="A0A6L2Q841"/>
<gene>
    <name evidence="3" type="ORF">Cfor_11117</name>
</gene>
<organism evidence="3 4">
    <name type="scientific">Coptotermes formosanus</name>
    <name type="common">Formosan subterranean termite</name>
    <dbReference type="NCBI Taxonomy" id="36987"/>
    <lineage>
        <taxon>Eukaryota</taxon>
        <taxon>Metazoa</taxon>
        <taxon>Ecdysozoa</taxon>
        <taxon>Arthropoda</taxon>
        <taxon>Hexapoda</taxon>
        <taxon>Insecta</taxon>
        <taxon>Pterygota</taxon>
        <taxon>Neoptera</taxon>
        <taxon>Polyneoptera</taxon>
        <taxon>Dictyoptera</taxon>
        <taxon>Blattodea</taxon>
        <taxon>Blattoidea</taxon>
        <taxon>Termitoidae</taxon>
        <taxon>Rhinotermitidae</taxon>
        <taxon>Coptotermes</taxon>
    </lineage>
</organism>
<evidence type="ECO:0000256" key="1">
    <source>
        <dbReference type="SAM" id="MobiDB-lite"/>
    </source>
</evidence>
<dbReference type="OrthoDB" id="8196075at2759"/>
<dbReference type="AlphaFoldDB" id="A0A6L2Q841"/>
<protein>
    <submittedName>
        <fullName evidence="3">Uncharacterized protein</fullName>
    </submittedName>
</protein>
<keyword evidence="2" id="KW-0732">Signal</keyword>
<feature type="signal peptide" evidence="2">
    <location>
        <begin position="1"/>
        <end position="20"/>
    </location>
</feature>
<dbReference type="Proteomes" id="UP000502823">
    <property type="component" value="Unassembled WGS sequence"/>
</dbReference>
<keyword evidence="4" id="KW-1185">Reference proteome</keyword>
<evidence type="ECO:0000256" key="2">
    <source>
        <dbReference type="SAM" id="SignalP"/>
    </source>
</evidence>
<feature type="region of interest" description="Disordered" evidence="1">
    <location>
        <begin position="369"/>
        <end position="392"/>
    </location>
</feature>
<evidence type="ECO:0000313" key="3">
    <source>
        <dbReference type="EMBL" id="GFG39712.1"/>
    </source>
</evidence>
<feature type="chain" id="PRO_5027081811" evidence="2">
    <location>
        <begin position="21"/>
        <end position="476"/>
    </location>
</feature>
<dbReference type="EMBL" id="BLKM01000989">
    <property type="protein sequence ID" value="GFG39712.1"/>
    <property type="molecule type" value="Genomic_DNA"/>
</dbReference>
<accession>A0A6L2Q841</accession>
<comment type="caution">
    <text evidence="3">The sequence shown here is derived from an EMBL/GenBank/DDBJ whole genome shotgun (WGS) entry which is preliminary data.</text>
</comment>
<proteinExistence type="predicted"/>